<protein>
    <submittedName>
        <fullName evidence="3">Helix-turn-helix domain-containing protein</fullName>
    </submittedName>
</protein>
<evidence type="ECO:0000313" key="3">
    <source>
        <dbReference type="EMBL" id="MFI2230064.1"/>
    </source>
</evidence>
<evidence type="ECO:0000259" key="2">
    <source>
        <dbReference type="SMART" id="SM00065"/>
    </source>
</evidence>
<sequence length="610" mass="64856">MSEGQSGGHSAELVTWLSSLRTLSAAAVSGDGLREVLDLVAATARSLLGFDFCGVLTPGAAEESLLITGWSGLSDDYVARINADRPVGMDSTAPSTRAFRTGRPVVIRDIAAEPRFGPWGDVARDQGYRAMVSVPLVAAGHVLGTLNGYYKPVHTFTHYETERMSLLANHAAIALTSARRLAELSRLNASLRAQRDVLTRSEQIHERLLDVTLRSGGLPGITEVLGELIARPVLVEDAGGAVLATTGDTAGLPDPRYRGDADIPAAVSAKPVAISTESGPYWVSVVRLDGDVVARIWYPGDRGPLDALGERAVEHAALVVSLELFRLRTGTEVEHRLRGELLAELLTGGEVAEEAMRRAQRLGHDLSRPHCAIVGSLAADGAEADLRTYSRALTAVTQLVRGYRPRPLAAMHRGHIVVLWPHGAETETGAVEVVGRPVAERVRTALATGSRAVGASVALADGGSTVAQSYRVARGALEVAARSGNRGVVVELGDLGLAGLLLQLDDPVQLVAYSDRVLAPLTGYDRKHRTHLVETLEAYLRCKLSRPETAAALHVHVNTVKQRIHRIEELTGSDFTDLDTVVQFGTALTLRDVAHAGRESGPVAVGAAGR</sequence>
<keyword evidence="4" id="KW-1185">Reference proteome</keyword>
<proteinExistence type="inferred from homology"/>
<dbReference type="InterPro" id="IPR041522">
    <property type="entry name" value="CdaR_GGDEF"/>
</dbReference>
<dbReference type="SMART" id="SM00065">
    <property type="entry name" value="GAF"/>
    <property type="match status" value="1"/>
</dbReference>
<evidence type="ECO:0000256" key="1">
    <source>
        <dbReference type="ARBA" id="ARBA00006754"/>
    </source>
</evidence>
<dbReference type="Gene3D" id="3.30.450.40">
    <property type="match status" value="1"/>
</dbReference>
<feature type="domain" description="GAF" evidence="2">
    <location>
        <begin position="32"/>
        <end position="185"/>
    </location>
</feature>
<dbReference type="Pfam" id="PF13185">
    <property type="entry name" value="GAF_2"/>
    <property type="match status" value="1"/>
</dbReference>
<comment type="similarity">
    <text evidence="1">Belongs to the CdaR family.</text>
</comment>
<dbReference type="SUPFAM" id="SSF55781">
    <property type="entry name" value="GAF domain-like"/>
    <property type="match status" value="1"/>
</dbReference>
<dbReference type="EMBL" id="JBIRYL010000001">
    <property type="protein sequence ID" value="MFI2230064.1"/>
    <property type="molecule type" value="Genomic_DNA"/>
</dbReference>
<dbReference type="RefSeq" id="WP_397061334.1">
    <property type="nucleotide sequence ID" value="NZ_JBIRYL010000001.1"/>
</dbReference>
<dbReference type="Gene3D" id="1.10.10.2840">
    <property type="entry name" value="PucR C-terminal helix-turn-helix domain"/>
    <property type="match status" value="1"/>
</dbReference>
<dbReference type="Pfam" id="PF17853">
    <property type="entry name" value="GGDEF_2"/>
    <property type="match status" value="1"/>
</dbReference>
<dbReference type="Proteomes" id="UP001611494">
    <property type="component" value="Unassembled WGS sequence"/>
</dbReference>
<accession>A0ABW7VTY8</accession>
<organism evidence="3 4">
    <name type="scientific">Nocardia testacea</name>
    <dbReference type="NCBI Taxonomy" id="248551"/>
    <lineage>
        <taxon>Bacteria</taxon>
        <taxon>Bacillati</taxon>
        <taxon>Actinomycetota</taxon>
        <taxon>Actinomycetes</taxon>
        <taxon>Mycobacteriales</taxon>
        <taxon>Nocardiaceae</taxon>
        <taxon>Nocardia</taxon>
    </lineage>
</organism>
<dbReference type="PANTHER" id="PTHR33744">
    <property type="entry name" value="CARBOHYDRATE DIACID REGULATOR"/>
    <property type="match status" value="1"/>
</dbReference>
<gene>
    <name evidence="3" type="ORF">ACH49Z_09460</name>
</gene>
<dbReference type="Pfam" id="PF13556">
    <property type="entry name" value="HTH_30"/>
    <property type="match status" value="1"/>
</dbReference>
<name>A0ABW7VTY8_9NOCA</name>
<dbReference type="InterPro" id="IPR003018">
    <property type="entry name" value="GAF"/>
</dbReference>
<reference evidence="3 4" key="1">
    <citation type="submission" date="2024-10" db="EMBL/GenBank/DDBJ databases">
        <title>The Natural Products Discovery Center: Release of the First 8490 Sequenced Strains for Exploring Actinobacteria Biosynthetic Diversity.</title>
        <authorList>
            <person name="Kalkreuter E."/>
            <person name="Kautsar S.A."/>
            <person name="Yang D."/>
            <person name="Bader C.D."/>
            <person name="Teijaro C.N."/>
            <person name="Fluegel L."/>
            <person name="Davis C.M."/>
            <person name="Simpson J.R."/>
            <person name="Lauterbach L."/>
            <person name="Steele A.D."/>
            <person name="Gui C."/>
            <person name="Meng S."/>
            <person name="Li G."/>
            <person name="Viehrig K."/>
            <person name="Ye F."/>
            <person name="Su P."/>
            <person name="Kiefer A.F."/>
            <person name="Nichols A."/>
            <person name="Cepeda A.J."/>
            <person name="Yan W."/>
            <person name="Fan B."/>
            <person name="Jiang Y."/>
            <person name="Adhikari A."/>
            <person name="Zheng C.-J."/>
            <person name="Schuster L."/>
            <person name="Cowan T.M."/>
            <person name="Smanski M.J."/>
            <person name="Chevrette M.G."/>
            <person name="De Carvalho L.P.S."/>
            <person name="Shen B."/>
        </authorList>
    </citation>
    <scope>NUCLEOTIDE SEQUENCE [LARGE SCALE GENOMIC DNA]</scope>
    <source>
        <strain evidence="3 4">NPDC019377</strain>
    </source>
</reference>
<comment type="caution">
    <text evidence="3">The sequence shown here is derived from an EMBL/GenBank/DDBJ whole genome shotgun (WGS) entry which is preliminary data.</text>
</comment>
<dbReference type="InterPro" id="IPR025736">
    <property type="entry name" value="PucR_C-HTH_dom"/>
</dbReference>
<dbReference type="InterPro" id="IPR051448">
    <property type="entry name" value="CdaR-like_regulators"/>
</dbReference>
<evidence type="ECO:0000313" key="4">
    <source>
        <dbReference type="Proteomes" id="UP001611494"/>
    </source>
</evidence>
<dbReference type="InterPro" id="IPR042070">
    <property type="entry name" value="PucR_C-HTH_sf"/>
</dbReference>
<dbReference type="PANTHER" id="PTHR33744:SF1">
    <property type="entry name" value="DNA-BINDING TRANSCRIPTIONAL ACTIVATOR ADER"/>
    <property type="match status" value="1"/>
</dbReference>
<dbReference type="InterPro" id="IPR029016">
    <property type="entry name" value="GAF-like_dom_sf"/>
</dbReference>